<dbReference type="eggNOG" id="ENOG502QSY2">
    <property type="taxonomic scope" value="Eukaryota"/>
</dbReference>
<dbReference type="EMBL" id="GL377303">
    <property type="protein sequence ID" value="EFJ00899.1"/>
    <property type="molecule type" value="Genomic_DNA"/>
</dbReference>
<feature type="coiled-coil region" evidence="2">
    <location>
        <begin position="72"/>
        <end position="99"/>
    </location>
</feature>
<evidence type="ECO:0000313" key="7">
    <source>
        <dbReference type="Proteomes" id="UP000007431"/>
    </source>
</evidence>
<dbReference type="RefSeq" id="XP_003035801.1">
    <property type="nucleotide sequence ID" value="XM_003035755.1"/>
</dbReference>
<dbReference type="Gene3D" id="4.10.240.10">
    <property type="entry name" value="Zn(2)-C6 fungal-type DNA-binding domain"/>
    <property type="match status" value="1"/>
</dbReference>
<dbReference type="Proteomes" id="UP000007431">
    <property type="component" value="Unassembled WGS sequence"/>
</dbReference>
<dbReference type="GeneID" id="9587527"/>
<reference evidence="6 7" key="1">
    <citation type="journal article" date="2010" name="Nat. Biotechnol.">
        <title>Genome sequence of the model mushroom Schizophyllum commune.</title>
        <authorList>
            <person name="Ohm R.A."/>
            <person name="de Jong J.F."/>
            <person name="Lugones L.G."/>
            <person name="Aerts A."/>
            <person name="Kothe E."/>
            <person name="Stajich J.E."/>
            <person name="de Vries R.P."/>
            <person name="Record E."/>
            <person name="Levasseur A."/>
            <person name="Baker S.E."/>
            <person name="Bartholomew K.A."/>
            <person name="Coutinho P.M."/>
            <person name="Erdmann S."/>
            <person name="Fowler T.J."/>
            <person name="Gathman A.C."/>
            <person name="Lombard V."/>
            <person name="Henrissat B."/>
            <person name="Knabe N."/>
            <person name="Kuees U."/>
            <person name="Lilly W.W."/>
            <person name="Lindquist E."/>
            <person name="Lucas S."/>
            <person name="Magnuson J.K."/>
            <person name="Piumi F."/>
            <person name="Raudaskoski M."/>
            <person name="Salamov A."/>
            <person name="Schmutz J."/>
            <person name="Schwarze F.W.M.R."/>
            <person name="vanKuyk P.A."/>
            <person name="Horton J.S."/>
            <person name="Grigoriev I.V."/>
            <person name="Woesten H.A.B."/>
        </authorList>
    </citation>
    <scope>NUCLEOTIDE SEQUENCE [LARGE SCALE GENOMIC DNA]</scope>
    <source>
        <strain evidence="7">H4-8 / FGSC 9210</strain>
    </source>
</reference>
<keyword evidence="4" id="KW-0812">Transmembrane</keyword>
<dbReference type="PROSITE" id="PS00463">
    <property type="entry name" value="ZN2_CY6_FUNGAL_1"/>
    <property type="match status" value="1"/>
</dbReference>
<feature type="region of interest" description="Disordered" evidence="3">
    <location>
        <begin position="1"/>
        <end position="21"/>
    </location>
</feature>
<dbReference type="OrthoDB" id="4456959at2759"/>
<dbReference type="SMART" id="SM00066">
    <property type="entry name" value="GAL4"/>
    <property type="match status" value="1"/>
</dbReference>
<evidence type="ECO:0000256" key="1">
    <source>
        <dbReference type="ARBA" id="ARBA00023242"/>
    </source>
</evidence>
<dbReference type="Pfam" id="PF00172">
    <property type="entry name" value="Zn_clus"/>
    <property type="match status" value="1"/>
</dbReference>
<keyword evidence="1" id="KW-0539">Nucleus</keyword>
<feature type="compositionally biased region" description="Polar residues" evidence="3">
    <location>
        <begin position="638"/>
        <end position="650"/>
    </location>
</feature>
<dbReference type="KEGG" id="scm:SCHCO_0255964"/>
<evidence type="ECO:0000256" key="2">
    <source>
        <dbReference type="SAM" id="Coils"/>
    </source>
</evidence>
<dbReference type="CDD" id="cd14686">
    <property type="entry name" value="bZIP"/>
    <property type="match status" value="1"/>
</dbReference>
<keyword evidence="4" id="KW-0472">Membrane</keyword>
<dbReference type="InterPro" id="IPR050987">
    <property type="entry name" value="AtrR-like"/>
</dbReference>
<dbReference type="InParanoid" id="D8PVQ3"/>
<feature type="region of interest" description="Disordered" evidence="3">
    <location>
        <begin position="766"/>
        <end position="788"/>
    </location>
</feature>
<evidence type="ECO:0000259" key="5">
    <source>
        <dbReference type="PROSITE" id="PS50048"/>
    </source>
</evidence>
<gene>
    <name evidence="6" type="ORF">SCHCODRAFT_255964</name>
</gene>
<dbReference type="InterPro" id="IPR001138">
    <property type="entry name" value="Zn2Cys6_DnaBD"/>
</dbReference>
<dbReference type="PANTHER" id="PTHR46910:SF38">
    <property type="entry name" value="ZN(2)-C6 FUNGAL-TYPE DOMAIN-CONTAINING PROTEIN"/>
    <property type="match status" value="1"/>
</dbReference>
<name>D8PVQ3_SCHCM</name>
<feature type="compositionally biased region" description="Polar residues" evidence="3">
    <location>
        <begin position="1"/>
        <end position="10"/>
    </location>
</feature>
<evidence type="ECO:0000256" key="4">
    <source>
        <dbReference type="SAM" id="Phobius"/>
    </source>
</evidence>
<accession>D8PVQ3</accession>
<dbReference type="OMA" id="ERPTQGF"/>
<dbReference type="PANTHER" id="PTHR46910">
    <property type="entry name" value="TRANSCRIPTION FACTOR PDR1"/>
    <property type="match status" value="1"/>
</dbReference>
<dbReference type="SUPFAM" id="SSF57701">
    <property type="entry name" value="Zn2/Cys6 DNA-binding domain"/>
    <property type="match status" value="1"/>
</dbReference>
<dbReference type="GO" id="GO:0008270">
    <property type="term" value="F:zinc ion binding"/>
    <property type="evidence" value="ECO:0007669"/>
    <property type="project" value="InterPro"/>
</dbReference>
<keyword evidence="2" id="KW-0175">Coiled coil</keyword>
<evidence type="ECO:0000313" key="6">
    <source>
        <dbReference type="EMBL" id="EFJ00899.1"/>
    </source>
</evidence>
<protein>
    <recommendedName>
        <fullName evidence="5">Zn(2)-C6 fungal-type domain-containing protein</fullName>
    </recommendedName>
</protein>
<dbReference type="PROSITE" id="PS50048">
    <property type="entry name" value="ZN2_CY6_FUNGAL_2"/>
    <property type="match status" value="1"/>
</dbReference>
<sequence length="788" mass="88359">MQREATTSGDTPPDEQSRKRKIDRACDFCRKRKSRCDGDKISRRPCSNCTLNNASCTYQDTIKRQVFSKAYVETLERRIETLERRNKELEDLLGVHQIAATGNGEVDDRPSSSTTNATIQHTIKSIVSQEQLRNMACAMLRLGTQGHEPDYGVTEGTEQDALEYNPQDDELSTRMQNVHITRSVFDRFLGNKFLGKSSSANLLLKLISLKRIANEPYRIPTTFLEGRRAEYWTARPWELALFSTDPAHYTFPDDDLMNSLIDLYFDNGLRDLQHHSDHHFGSVALLYSDDPRVLSEEYGRDKLSRGWKWFSQVEKARKTVFGGPNLLEIQSYCHIWTRIGVAIRYIQDVGAHRRMRQRNPTITDELWIRAACLAIRYPMDVDDEYWHDASNPERSWRQPKGKPSNVSCFIAQMKLSRIVEMAVRTLYGTNKYGSLAEAWGEQGWDRDIVQELDSALNKWLDDIPEFLRWNPEEPDHRVLKQAAYLHCSYRQTQILIHRPFITAAKKSPQPSLPSLTICTTAAKACAHVLDRQRQVTGSGSFYISFAAAISAIVLLVGMWTRAKPRASREQLRELSDIQLILDYMKSMEDRSATAGRTWDVLNELRSIGETPDSLLGKRPRDGVDGISLEDPWPLPASRQESSGLAHTSASDPPPISSMGGTDEAPSTLANDVNASGMSSWFSATASGPGGSANDATFDPLASWSFESTGPLSDQDVAPLYGMPTDGAPHGLDQDSMAIWSSLPPAFDPNDWLTYLAGLEEAANEPFMGGPTPYADPDVPQGSQSGYSI</sequence>
<keyword evidence="4" id="KW-1133">Transmembrane helix</keyword>
<feature type="transmembrane region" description="Helical" evidence="4">
    <location>
        <begin position="541"/>
        <end position="560"/>
    </location>
</feature>
<feature type="domain" description="Zn(2)-C6 fungal-type" evidence="5">
    <location>
        <begin position="25"/>
        <end position="58"/>
    </location>
</feature>
<dbReference type="VEuPathDB" id="FungiDB:SCHCODRAFT_0255964"/>
<dbReference type="AlphaFoldDB" id="D8PVQ3"/>
<dbReference type="CDD" id="cd12148">
    <property type="entry name" value="fungal_TF_MHR"/>
    <property type="match status" value="1"/>
</dbReference>
<dbReference type="HOGENOM" id="CLU_006019_2_0_1"/>
<proteinExistence type="predicted"/>
<organism evidence="7">
    <name type="scientific">Schizophyllum commune (strain H4-8 / FGSC 9210)</name>
    <name type="common">Split gill fungus</name>
    <dbReference type="NCBI Taxonomy" id="578458"/>
    <lineage>
        <taxon>Eukaryota</taxon>
        <taxon>Fungi</taxon>
        <taxon>Dikarya</taxon>
        <taxon>Basidiomycota</taxon>
        <taxon>Agaricomycotina</taxon>
        <taxon>Agaricomycetes</taxon>
        <taxon>Agaricomycetidae</taxon>
        <taxon>Agaricales</taxon>
        <taxon>Schizophyllaceae</taxon>
        <taxon>Schizophyllum</taxon>
    </lineage>
</organism>
<dbReference type="InterPro" id="IPR036864">
    <property type="entry name" value="Zn2-C6_fun-type_DNA-bd_sf"/>
</dbReference>
<dbReference type="CDD" id="cd00067">
    <property type="entry name" value="GAL4"/>
    <property type="match status" value="1"/>
</dbReference>
<dbReference type="GO" id="GO:0000981">
    <property type="term" value="F:DNA-binding transcription factor activity, RNA polymerase II-specific"/>
    <property type="evidence" value="ECO:0007669"/>
    <property type="project" value="InterPro"/>
</dbReference>
<feature type="region of interest" description="Disordered" evidence="3">
    <location>
        <begin position="610"/>
        <end position="671"/>
    </location>
</feature>
<evidence type="ECO:0000256" key="3">
    <source>
        <dbReference type="SAM" id="MobiDB-lite"/>
    </source>
</evidence>
<keyword evidence="7" id="KW-1185">Reference proteome</keyword>